<protein>
    <recommendedName>
        <fullName evidence="1">Heterokaryon incompatibility domain-containing protein</fullName>
    </recommendedName>
</protein>
<keyword evidence="3" id="KW-1185">Reference proteome</keyword>
<reference evidence="2" key="1">
    <citation type="journal article" date="2020" name="Stud. Mycol.">
        <title>101 Dothideomycetes genomes: a test case for predicting lifestyles and emergence of pathogens.</title>
        <authorList>
            <person name="Haridas S."/>
            <person name="Albert R."/>
            <person name="Binder M."/>
            <person name="Bloem J."/>
            <person name="Labutti K."/>
            <person name="Salamov A."/>
            <person name="Andreopoulos B."/>
            <person name="Baker S."/>
            <person name="Barry K."/>
            <person name="Bills G."/>
            <person name="Bluhm B."/>
            <person name="Cannon C."/>
            <person name="Castanera R."/>
            <person name="Culley D."/>
            <person name="Daum C."/>
            <person name="Ezra D."/>
            <person name="Gonzalez J."/>
            <person name="Henrissat B."/>
            <person name="Kuo A."/>
            <person name="Liang C."/>
            <person name="Lipzen A."/>
            <person name="Lutzoni F."/>
            <person name="Magnuson J."/>
            <person name="Mondo S."/>
            <person name="Nolan M."/>
            <person name="Ohm R."/>
            <person name="Pangilinan J."/>
            <person name="Park H.-J."/>
            <person name="Ramirez L."/>
            <person name="Alfaro M."/>
            <person name="Sun H."/>
            <person name="Tritt A."/>
            <person name="Yoshinaga Y."/>
            <person name="Zwiers L.-H."/>
            <person name="Turgeon B."/>
            <person name="Goodwin S."/>
            <person name="Spatafora J."/>
            <person name="Crous P."/>
            <person name="Grigoriev I."/>
        </authorList>
    </citation>
    <scope>NUCLEOTIDE SEQUENCE</scope>
    <source>
        <strain evidence="2">CBS 690.94</strain>
    </source>
</reference>
<evidence type="ECO:0000259" key="1">
    <source>
        <dbReference type="Pfam" id="PF06985"/>
    </source>
</evidence>
<dbReference type="EMBL" id="MU001501">
    <property type="protein sequence ID" value="KAF2444561.1"/>
    <property type="molecule type" value="Genomic_DNA"/>
</dbReference>
<dbReference type="Proteomes" id="UP000799764">
    <property type="component" value="Unassembled WGS sequence"/>
</dbReference>
<comment type="caution">
    <text evidence="2">The sequence shown here is derived from an EMBL/GenBank/DDBJ whole genome shotgun (WGS) entry which is preliminary data.</text>
</comment>
<dbReference type="Pfam" id="PF06985">
    <property type="entry name" value="HET"/>
    <property type="match status" value="1"/>
</dbReference>
<evidence type="ECO:0000313" key="2">
    <source>
        <dbReference type="EMBL" id="KAF2444561.1"/>
    </source>
</evidence>
<evidence type="ECO:0000313" key="3">
    <source>
        <dbReference type="Proteomes" id="UP000799764"/>
    </source>
</evidence>
<feature type="domain" description="Heterokaryon incompatibility" evidence="1">
    <location>
        <begin position="2"/>
        <end position="80"/>
    </location>
</feature>
<proteinExistence type="predicted"/>
<feature type="non-terminal residue" evidence="2">
    <location>
        <position position="1"/>
    </location>
</feature>
<gene>
    <name evidence="2" type="ORF">P171DRAFT_340542</name>
</gene>
<name>A0A9P4UBV8_9PLEO</name>
<dbReference type="PANTHER" id="PTHR33112:SF16">
    <property type="entry name" value="HETEROKARYON INCOMPATIBILITY DOMAIN-CONTAINING PROTEIN"/>
    <property type="match status" value="1"/>
</dbReference>
<dbReference type="OrthoDB" id="5428863at2759"/>
<feature type="non-terminal residue" evidence="2">
    <location>
        <position position="81"/>
    </location>
</feature>
<dbReference type="PANTHER" id="PTHR33112">
    <property type="entry name" value="DOMAIN PROTEIN, PUTATIVE-RELATED"/>
    <property type="match status" value="1"/>
</dbReference>
<dbReference type="AlphaFoldDB" id="A0A9P4UBV8"/>
<organism evidence="2 3">
    <name type="scientific">Karstenula rhodostoma CBS 690.94</name>
    <dbReference type="NCBI Taxonomy" id="1392251"/>
    <lineage>
        <taxon>Eukaryota</taxon>
        <taxon>Fungi</taxon>
        <taxon>Dikarya</taxon>
        <taxon>Ascomycota</taxon>
        <taxon>Pezizomycotina</taxon>
        <taxon>Dothideomycetes</taxon>
        <taxon>Pleosporomycetidae</taxon>
        <taxon>Pleosporales</taxon>
        <taxon>Massarineae</taxon>
        <taxon>Didymosphaeriaceae</taxon>
        <taxon>Karstenula</taxon>
    </lineage>
</organism>
<dbReference type="InterPro" id="IPR010730">
    <property type="entry name" value="HET"/>
</dbReference>
<sequence length="81" mass="9075">KYAALSYVWGLVEEAPSGEQLPDNVPLVIKDALKIVQELDIGYLWVDRYCIDQTDEVDKAAQFKQMDAVYSSAYITIFAAA</sequence>
<accession>A0A9P4UBV8</accession>